<protein>
    <submittedName>
        <fullName evidence="1">Uncharacterized protein</fullName>
    </submittedName>
</protein>
<evidence type="ECO:0000313" key="2">
    <source>
        <dbReference type="Proteomes" id="UP000236664"/>
    </source>
</evidence>
<dbReference type="AlphaFoldDB" id="A0A2K0W2W8"/>
<comment type="caution">
    <text evidence="1">The sequence shown here is derived from an EMBL/GenBank/DDBJ whole genome shotgun (WGS) entry which is preliminary data.</text>
</comment>
<sequence length="561" mass="64493">MAPRSFLSLPCELRHMIYKYYFTTKQGYHFNAASRKLTAAHGEPIDLALMYTCRLVAEETKEIPFLYNDITFKTFYQQDLSAWLCRFDRLVMAQFQQQIQLLIQLLRFITPEIQLRIQERFPWLATLSGTLIRFSTLALPWGDPWGDPWEGLLGVPFNSASLQAVVTPPVNEMYVDICPNDRAHSAHREAIEYTLRLLCETSDEKFVASVNKNLVGWEYSGGARLSNFLDSCYEPWRFPSVLSDLDEMGHRLGDHKPWASMISWETSRRHGVQYRPLYRFSAVSAAIGFLDALPINKRSTLRNIIIHEDRISAGYSDGHAIGLIPFCQENGQLRIRHKFSMVGNLFERAYFSRNPVFDHIEDTKDKALTESMIRTAARDLHPIVANCLAEARYLPDAGMPDGSYTLLLDGEDAGDLCSEIFQQDVLGREAKRLVLTRALKEDPNSDWANDYSYELRLCLTAHAGALKHLVNKTSFFESNFYPGQLDNVHTLMEHYKNVGMRRCAEELIFGGNRYAYDFTSFSHVPEFGPMLMENFECRKLAEYRPMTHKRIYVDGAIDQCL</sequence>
<dbReference type="OrthoDB" id="5062850at2759"/>
<gene>
    <name evidence="1" type="ORF">FNYG_10035</name>
</gene>
<name>A0A2K0W2W8_GIBNY</name>
<dbReference type="Proteomes" id="UP000236664">
    <property type="component" value="Unassembled WGS sequence"/>
</dbReference>
<evidence type="ECO:0000313" key="1">
    <source>
        <dbReference type="EMBL" id="PNP76616.1"/>
    </source>
</evidence>
<dbReference type="EMBL" id="MTQA01000141">
    <property type="protein sequence ID" value="PNP76616.1"/>
    <property type="molecule type" value="Genomic_DNA"/>
</dbReference>
<reference evidence="1 2" key="1">
    <citation type="submission" date="2017-06" db="EMBL/GenBank/DDBJ databases">
        <title>Genome of Fusarium nygamai isolate CS10214.</title>
        <authorList>
            <person name="Gardiner D.M."/>
            <person name="Obanor F."/>
            <person name="Kazan K."/>
        </authorList>
    </citation>
    <scope>NUCLEOTIDE SEQUENCE [LARGE SCALE GENOMIC DNA]</scope>
    <source>
        <strain evidence="1 2">CS10214</strain>
    </source>
</reference>
<accession>A0A2K0W2W8</accession>
<organism evidence="1 2">
    <name type="scientific">Gibberella nygamai</name>
    <name type="common">Bean root rot disease fungus</name>
    <name type="synonym">Fusarium nygamai</name>
    <dbReference type="NCBI Taxonomy" id="42673"/>
    <lineage>
        <taxon>Eukaryota</taxon>
        <taxon>Fungi</taxon>
        <taxon>Dikarya</taxon>
        <taxon>Ascomycota</taxon>
        <taxon>Pezizomycotina</taxon>
        <taxon>Sordariomycetes</taxon>
        <taxon>Hypocreomycetidae</taxon>
        <taxon>Hypocreales</taxon>
        <taxon>Nectriaceae</taxon>
        <taxon>Fusarium</taxon>
        <taxon>Fusarium fujikuroi species complex</taxon>
    </lineage>
</organism>
<keyword evidence="2" id="KW-1185">Reference proteome</keyword>
<proteinExistence type="predicted"/>